<dbReference type="AlphaFoldDB" id="A0A182SSW1"/>
<dbReference type="GO" id="GO:0005737">
    <property type="term" value="C:cytoplasm"/>
    <property type="evidence" value="ECO:0007669"/>
    <property type="project" value="TreeGrafter"/>
</dbReference>
<dbReference type="GO" id="GO:0033494">
    <property type="term" value="P:ferulate metabolic process"/>
    <property type="evidence" value="ECO:0007669"/>
    <property type="project" value="TreeGrafter"/>
</dbReference>
<dbReference type="InterPro" id="IPR049383">
    <property type="entry name" value="UbiD-like_N"/>
</dbReference>
<dbReference type="InterPro" id="IPR036188">
    <property type="entry name" value="FAD/NAD-bd_sf"/>
</dbReference>
<organism evidence="4 5">
    <name type="scientific">Anopheles maculatus</name>
    <dbReference type="NCBI Taxonomy" id="74869"/>
    <lineage>
        <taxon>Eukaryota</taxon>
        <taxon>Metazoa</taxon>
        <taxon>Ecdysozoa</taxon>
        <taxon>Arthropoda</taxon>
        <taxon>Hexapoda</taxon>
        <taxon>Insecta</taxon>
        <taxon>Pterygota</taxon>
        <taxon>Neoptera</taxon>
        <taxon>Endopterygota</taxon>
        <taxon>Diptera</taxon>
        <taxon>Nematocera</taxon>
        <taxon>Culicoidea</taxon>
        <taxon>Culicidae</taxon>
        <taxon>Anophelinae</taxon>
        <taxon>Anopheles</taxon>
        <taxon>Anopheles maculatus group</taxon>
    </lineage>
</organism>
<reference evidence="4" key="2">
    <citation type="submission" date="2020-05" db="UniProtKB">
        <authorList>
            <consortium name="EnsemblMetazoa"/>
        </authorList>
    </citation>
    <scope>IDENTIFICATION</scope>
    <source>
        <strain evidence="4">maculatus3</strain>
    </source>
</reference>
<dbReference type="PANTHER" id="PTHR30108:SF17">
    <property type="entry name" value="FERULIC ACID DECARBOXYLASE 1"/>
    <property type="match status" value="1"/>
</dbReference>
<dbReference type="SUPFAM" id="SSF51905">
    <property type="entry name" value="FAD/NAD(P)-binding domain"/>
    <property type="match status" value="1"/>
</dbReference>
<feature type="domain" description="3-octaprenyl-4-hydroxybenzoate carboxy-lyase-like Rift-related" evidence="1">
    <location>
        <begin position="287"/>
        <end position="331"/>
    </location>
</feature>
<dbReference type="Pfam" id="PF01977">
    <property type="entry name" value="UbiD"/>
    <property type="match status" value="1"/>
</dbReference>
<dbReference type="EnsemblMetazoa" id="AMAM012744-RA">
    <property type="protein sequence ID" value="AMAM012744-PA"/>
    <property type="gene ID" value="AMAM012744"/>
</dbReference>
<evidence type="ECO:0000259" key="1">
    <source>
        <dbReference type="Pfam" id="PF01977"/>
    </source>
</evidence>
<keyword evidence="5" id="KW-1185">Reference proteome</keyword>
<protein>
    <submittedName>
        <fullName evidence="4">Uncharacterized protein</fullName>
    </submittedName>
</protein>
<reference evidence="5" key="1">
    <citation type="submission" date="2013-09" db="EMBL/GenBank/DDBJ databases">
        <title>The Genome Sequence of Anopheles maculatus species B.</title>
        <authorList>
            <consortium name="The Broad Institute Genomics Platform"/>
            <person name="Neafsey D.E."/>
            <person name="Besansky N."/>
            <person name="Howell P."/>
            <person name="Walton C."/>
            <person name="Young S.K."/>
            <person name="Zeng Q."/>
            <person name="Gargeya S."/>
            <person name="Fitzgerald M."/>
            <person name="Haas B."/>
            <person name="Abouelleil A."/>
            <person name="Allen A.W."/>
            <person name="Alvarado L."/>
            <person name="Arachchi H.M."/>
            <person name="Berlin A.M."/>
            <person name="Chapman S.B."/>
            <person name="Gainer-Dewar J."/>
            <person name="Goldberg J."/>
            <person name="Griggs A."/>
            <person name="Gujja S."/>
            <person name="Hansen M."/>
            <person name="Howarth C."/>
            <person name="Imamovic A."/>
            <person name="Ireland A."/>
            <person name="Larimer J."/>
            <person name="McCowan C."/>
            <person name="Murphy C."/>
            <person name="Pearson M."/>
            <person name="Poon T.W."/>
            <person name="Priest M."/>
            <person name="Roberts A."/>
            <person name="Saif S."/>
            <person name="Shea T."/>
            <person name="Sisk P."/>
            <person name="Sykes S."/>
            <person name="Wortman J."/>
            <person name="Nusbaum C."/>
            <person name="Birren B."/>
        </authorList>
    </citation>
    <scope>NUCLEOTIDE SEQUENCE [LARGE SCALE GENOMIC DNA]</scope>
    <source>
        <strain evidence="5">maculatus3</strain>
    </source>
</reference>
<evidence type="ECO:0000313" key="4">
    <source>
        <dbReference type="EnsemblMetazoa" id="AMAM012744-PA"/>
    </source>
</evidence>
<sequence length="341" mass="37700">QPAQSYDVLYRILPDASTPEAVATYQDPNYVVFMLHSMGEFLGERSADSWNYVSTNAQGEAEVYIQLQETDSRFWDAMDKTTYDVMYALAGDAPLEYQHNNPDGSFTWKNSPPDNIRNQGLVHEAGTLWMGDDPLTSVTACNGQMHRYHNVYGLGSMLFPRPGSWNPTLTGVAQSFALADELCATQQDNGEVVAIDDEVDWYLEMGAILRHACETESPMPLFSKVKGAPGFRAAEMGPTVSREPGKRWQRLALMLGLPEDAQLLEIQDAFLDAIGQEPHPPIMVDPAIAPCKQNKWEGDQVDMTKIPAPILHDGDGGRYFQTAGAIMVRTPPGVPVPEDAY</sequence>
<dbReference type="Pfam" id="PF05199">
    <property type="entry name" value="GMC_oxred_C"/>
    <property type="match status" value="1"/>
</dbReference>
<dbReference type="GO" id="GO:0016831">
    <property type="term" value="F:carboxy-lyase activity"/>
    <property type="evidence" value="ECO:0007669"/>
    <property type="project" value="InterPro"/>
</dbReference>
<dbReference type="InterPro" id="IPR007867">
    <property type="entry name" value="GMC_OxRtase_C"/>
</dbReference>
<evidence type="ECO:0000259" key="3">
    <source>
        <dbReference type="Pfam" id="PF20695"/>
    </source>
</evidence>
<dbReference type="InterPro" id="IPR048304">
    <property type="entry name" value="UbiD_Rift_dom"/>
</dbReference>
<dbReference type="InterPro" id="IPR002830">
    <property type="entry name" value="UbiD"/>
</dbReference>
<evidence type="ECO:0000313" key="5">
    <source>
        <dbReference type="Proteomes" id="UP000075901"/>
    </source>
</evidence>
<name>A0A182SSW1_9DIPT</name>
<dbReference type="GO" id="GO:0016614">
    <property type="term" value="F:oxidoreductase activity, acting on CH-OH group of donors"/>
    <property type="evidence" value="ECO:0007669"/>
    <property type="project" value="InterPro"/>
</dbReference>
<dbReference type="Pfam" id="PF20695">
    <property type="entry name" value="UbiD_N"/>
    <property type="match status" value="1"/>
</dbReference>
<dbReference type="SUPFAM" id="SSF50475">
    <property type="entry name" value="FMN-binding split barrel"/>
    <property type="match status" value="1"/>
</dbReference>
<evidence type="ECO:0000259" key="2">
    <source>
        <dbReference type="Pfam" id="PF05199"/>
    </source>
</evidence>
<dbReference type="PANTHER" id="PTHR30108">
    <property type="entry name" value="3-OCTAPRENYL-4-HYDROXYBENZOATE CARBOXY-LYASE-RELATED"/>
    <property type="match status" value="1"/>
</dbReference>
<dbReference type="Proteomes" id="UP000075901">
    <property type="component" value="Unassembled WGS sequence"/>
</dbReference>
<feature type="domain" description="Glucose-methanol-choline oxidoreductase C-terminal" evidence="2">
    <location>
        <begin position="55"/>
        <end position="173"/>
    </location>
</feature>
<dbReference type="VEuPathDB" id="VectorBase:AMAM012744"/>
<accession>A0A182SSW1</accession>
<proteinExistence type="predicted"/>
<feature type="domain" description="3-octaprenyl-4-hydroxybenzoate carboxy-lyase-like N-terminal" evidence="3">
    <location>
        <begin position="187"/>
        <end position="269"/>
    </location>
</feature>
<dbReference type="GO" id="GO:0046281">
    <property type="term" value="P:cinnamic acid catabolic process"/>
    <property type="evidence" value="ECO:0007669"/>
    <property type="project" value="TreeGrafter"/>
</dbReference>